<keyword evidence="1" id="KW-0436">Ligase</keyword>
<dbReference type="GO" id="GO:0016874">
    <property type="term" value="F:ligase activity"/>
    <property type="evidence" value="ECO:0007669"/>
    <property type="project" value="UniProtKB-KW"/>
</dbReference>
<dbReference type="SUPFAM" id="SSF56059">
    <property type="entry name" value="Glutathione synthetase ATP-binding domain-like"/>
    <property type="match status" value="1"/>
</dbReference>
<protein>
    <submittedName>
        <fullName evidence="7">Glutathionylspermidine synthase</fullName>
    </submittedName>
</protein>
<evidence type="ECO:0000256" key="5">
    <source>
        <dbReference type="ARBA" id="ARBA00022842"/>
    </source>
</evidence>
<dbReference type="Proteomes" id="UP000578819">
    <property type="component" value="Unassembled WGS sequence"/>
</dbReference>
<dbReference type="GO" id="GO:0005524">
    <property type="term" value="F:ATP binding"/>
    <property type="evidence" value="ECO:0007669"/>
    <property type="project" value="UniProtKB-KW"/>
</dbReference>
<evidence type="ECO:0000313" key="8">
    <source>
        <dbReference type="Proteomes" id="UP000578819"/>
    </source>
</evidence>
<keyword evidence="2" id="KW-0479">Metal-binding</keyword>
<sequence length="434" mass="47288">MTKAYLNACADPESPLRTAGSELDLEPTFARVYGQRQLSRPLFVAEGELRQVAADVQALHELLFSLPDRLYGGDVARLCVDLGMSQRATALACAAAAQGRTPLYGRPDLYHDGESFKLLELNTGSELGGVDWAAVNQGYLKLSEFRAFAREQDLSYVDTGEEIARYLRRLAAPVTGGADPVVALVDISTNMATYLDNYVSFVEHMAPHGIDIRICHISELGSQDGKLTVDGTPVDVAMRYFTLEEICADPRAEEWLAPVLRAHQAGRTIFFASLDYGIYANKGILALVSELRQQGGLSPDEAAMVDRILPWTRRVTPAIWEHCRDNRERLVLKPAVGASGAGVTIGWDVTPDEWAAAFEKASTTPYIVQERVAPAPEPVPDGDTLVDWLPAWGVFVFEQGYAGNFIRALPADAGTVINEATGSAFTCVFSYPGE</sequence>
<gene>
    <name evidence="7" type="ORF">FHR38_000618</name>
</gene>
<dbReference type="Pfam" id="PF03738">
    <property type="entry name" value="GSP_synth"/>
    <property type="match status" value="1"/>
</dbReference>
<evidence type="ECO:0000256" key="2">
    <source>
        <dbReference type="ARBA" id="ARBA00022723"/>
    </source>
</evidence>
<evidence type="ECO:0000259" key="6">
    <source>
        <dbReference type="Pfam" id="PF03738"/>
    </source>
</evidence>
<proteinExistence type="predicted"/>
<evidence type="ECO:0000313" key="7">
    <source>
        <dbReference type="EMBL" id="MBB4956885.1"/>
    </source>
</evidence>
<keyword evidence="4" id="KW-0067">ATP-binding</keyword>
<comment type="caution">
    <text evidence="7">The sequence shown here is derived from an EMBL/GenBank/DDBJ whole genome shotgun (WGS) entry which is preliminary data.</text>
</comment>
<name>A0A7W7WMJ7_9ACTN</name>
<evidence type="ECO:0000256" key="3">
    <source>
        <dbReference type="ARBA" id="ARBA00022741"/>
    </source>
</evidence>
<dbReference type="EMBL" id="JACHJW010000001">
    <property type="protein sequence ID" value="MBB4956885.1"/>
    <property type="molecule type" value="Genomic_DNA"/>
</dbReference>
<evidence type="ECO:0000256" key="1">
    <source>
        <dbReference type="ARBA" id="ARBA00022598"/>
    </source>
</evidence>
<reference evidence="7 8" key="1">
    <citation type="submission" date="2020-08" db="EMBL/GenBank/DDBJ databases">
        <title>Sequencing the genomes of 1000 actinobacteria strains.</title>
        <authorList>
            <person name="Klenk H.-P."/>
        </authorList>
    </citation>
    <scope>NUCLEOTIDE SEQUENCE [LARGE SCALE GENOMIC DNA]</scope>
    <source>
        <strain evidence="7 8">DSM 45886</strain>
    </source>
</reference>
<keyword evidence="3" id="KW-0547">Nucleotide-binding</keyword>
<keyword evidence="8" id="KW-1185">Reference proteome</keyword>
<dbReference type="AlphaFoldDB" id="A0A7W7WMJ7"/>
<dbReference type="InterPro" id="IPR005494">
    <property type="entry name" value="GSPS_pre-ATP-grasp-like_dom"/>
</dbReference>
<dbReference type="GO" id="GO:0046872">
    <property type="term" value="F:metal ion binding"/>
    <property type="evidence" value="ECO:0007669"/>
    <property type="project" value="UniProtKB-KW"/>
</dbReference>
<keyword evidence="5" id="KW-0460">Magnesium</keyword>
<evidence type="ECO:0000256" key="4">
    <source>
        <dbReference type="ARBA" id="ARBA00022840"/>
    </source>
</evidence>
<feature type="domain" description="Glutathionylspermidine synthase pre-ATP-grasp-like" evidence="6">
    <location>
        <begin position="46"/>
        <end position="408"/>
    </location>
</feature>
<dbReference type="RefSeq" id="WP_184532576.1">
    <property type="nucleotide sequence ID" value="NZ_JACHJW010000001.1"/>
</dbReference>
<organism evidence="7 8">
    <name type="scientific">Micromonospora polyrhachis</name>
    <dbReference type="NCBI Taxonomy" id="1282883"/>
    <lineage>
        <taxon>Bacteria</taxon>
        <taxon>Bacillati</taxon>
        <taxon>Actinomycetota</taxon>
        <taxon>Actinomycetes</taxon>
        <taxon>Micromonosporales</taxon>
        <taxon>Micromonosporaceae</taxon>
        <taxon>Micromonospora</taxon>
    </lineage>
</organism>
<accession>A0A7W7WMJ7</accession>